<dbReference type="CDD" id="cd02440">
    <property type="entry name" value="AdoMet_MTases"/>
    <property type="match status" value="1"/>
</dbReference>
<proteinExistence type="predicted"/>
<keyword evidence="1" id="KW-0808">Transferase</keyword>
<dbReference type="SUPFAM" id="SSF53335">
    <property type="entry name" value="S-adenosyl-L-methionine-dependent methyltransferases"/>
    <property type="match status" value="1"/>
</dbReference>
<dbReference type="GO" id="GO:0008168">
    <property type="term" value="F:methyltransferase activity"/>
    <property type="evidence" value="ECO:0007669"/>
    <property type="project" value="UniProtKB-KW"/>
</dbReference>
<evidence type="ECO:0000313" key="1">
    <source>
        <dbReference type="EMBL" id="MFC4873373.1"/>
    </source>
</evidence>
<dbReference type="Gene3D" id="3.40.50.150">
    <property type="entry name" value="Vaccinia Virus protein VP39"/>
    <property type="match status" value="1"/>
</dbReference>
<dbReference type="Pfam" id="PF13489">
    <property type="entry name" value="Methyltransf_23"/>
    <property type="match status" value="1"/>
</dbReference>
<dbReference type="Proteomes" id="UP001595818">
    <property type="component" value="Unassembled WGS sequence"/>
</dbReference>
<name>A0ABV9T448_9BACT</name>
<reference evidence="2" key="1">
    <citation type="journal article" date="2019" name="Int. J. Syst. Evol. Microbiol.">
        <title>The Global Catalogue of Microorganisms (GCM) 10K type strain sequencing project: providing services to taxonomists for standard genome sequencing and annotation.</title>
        <authorList>
            <consortium name="The Broad Institute Genomics Platform"/>
            <consortium name="The Broad Institute Genome Sequencing Center for Infectious Disease"/>
            <person name="Wu L."/>
            <person name="Ma J."/>
        </authorList>
    </citation>
    <scope>NUCLEOTIDE SEQUENCE [LARGE SCALE GENOMIC DNA]</scope>
    <source>
        <strain evidence="2">CGMCC 4.7466</strain>
    </source>
</reference>
<dbReference type="PANTHER" id="PTHR43861">
    <property type="entry name" value="TRANS-ACONITATE 2-METHYLTRANSFERASE-RELATED"/>
    <property type="match status" value="1"/>
</dbReference>
<comment type="caution">
    <text evidence="1">The sequence shown here is derived from an EMBL/GenBank/DDBJ whole genome shotgun (WGS) entry which is preliminary data.</text>
</comment>
<keyword evidence="1" id="KW-0489">Methyltransferase</keyword>
<dbReference type="RefSeq" id="WP_377066161.1">
    <property type="nucleotide sequence ID" value="NZ_JBHSJJ010000010.1"/>
</dbReference>
<protein>
    <submittedName>
        <fullName evidence="1">SAM-dependent methyltransferase</fullName>
        <ecNumber evidence="1">2.1.1.-</ecNumber>
    </submittedName>
</protein>
<accession>A0ABV9T448</accession>
<keyword evidence="2" id="KW-1185">Reference proteome</keyword>
<dbReference type="EMBL" id="JBHSJJ010000010">
    <property type="protein sequence ID" value="MFC4873373.1"/>
    <property type="molecule type" value="Genomic_DNA"/>
</dbReference>
<dbReference type="InterPro" id="IPR029063">
    <property type="entry name" value="SAM-dependent_MTases_sf"/>
</dbReference>
<sequence length="239" mass="27798">MKTDKDRVAGFYDEFAAQQEKIGVNSRHLQILDKLVKAGLKSHHKVLEVGCGIGTVSQLIAQKVTKGSVLAVDISPESIAKAKKIWESFDNLAFEVSDMKGFFKEETYYDFVVFPDVLEHIPVENHFSLFQTIKRHSHGDTVIFIHIPAPRFLEWMIRNEPLKLQVIDQPLDSGDLVKNITANGFFLEKMETYSIFYKEHDYQYFIFKSQKPLEKVTHRNKWDIFKERAQIRLKHRIIG</sequence>
<dbReference type="EC" id="2.1.1.-" evidence="1"/>
<evidence type="ECO:0000313" key="2">
    <source>
        <dbReference type="Proteomes" id="UP001595818"/>
    </source>
</evidence>
<gene>
    <name evidence="1" type="ORF">ACFPFU_16850</name>
</gene>
<organism evidence="1 2">
    <name type="scientific">Negadavirga shengliensis</name>
    <dbReference type="NCBI Taxonomy" id="1389218"/>
    <lineage>
        <taxon>Bacteria</taxon>
        <taxon>Pseudomonadati</taxon>
        <taxon>Bacteroidota</taxon>
        <taxon>Cytophagia</taxon>
        <taxon>Cytophagales</taxon>
        <taxon>Cyclobacteriaceae</taxon>
        <taxon>Negadavirga</taxon>
    </lineage>
</organism>
<dbReference type="GO" id="GO:0032259">
    <property type="term" value="P:methylation"/>
    <property type="evidence" value="ECO:0007669"/>
    <property type="project" value="UniProtKB-KW"/>
</dbReference>